<accession>A0AAU0MZ68</accession>
<organism evidence="3 4">
    <name type="scientific">Microbulbifer pacificus</name>
    <dbReference type="NCBI Taxonomy" id="407164"/>
    <lineage>
        <taxon>Bacteria</taxon>
        <taxon>Pseudomonadati</taxon>
        <taxon>Pseudomonadota</taxon>
        <taxon>Gammaproteobacteria</taxon>
        <taxon>Cellvibrionales</taxon>
        <taxon>Microbulbiferaceae</taxon>
        <taxon>Microbulbifer</taxon>
    </lineage>
</organism>
<evidence type="ECO:0000313" key="3">
    <source>
        <dbReference type="EMBL" id="WOX05945.1"/>
    </source>
</evidence>
<evidence type="ECO:0000313" key="4">
    <source>
        <dbReference type="Proteomes" id="UP001302477"/>
    </source>
</evidence>
<keyword evidence="4" id="KW-1185">Reference proteome</keyword>
<evidence type="ECO:0000256" key="1">
    <source>
        <dbReference type="SAM" id="MobiDB-lite"/>
    </source>
</evidence>
<evidence type="ECO:0000256" key="2">
    <source>
        <dbReference type="SAM" id="Phobius"/>
    </source>
</evidence>
<proteinExistence type="predicted"/>
<name>A0AAU0MZ68_9GAMM</name>
<reference evidence="3 4" key="1">
    <citation type="submission" date="2023-10" db="EMBL/GenBank/DDBJ databases">
        <title>Description of Microbulbifer bruguierae sp. nov., isolated from the sediments of mangrove plant Bruguiera sexangula and comparative genomic analyses of the genus Microbulbifer.</title>
        <authorList>
            <person name="Long M."/>
        </authorList>
    </citation>
    <scope>NUCLEOTIDE SEQUENCE [LARGE SCALE GENOMIC DNA]</scope>
    <source>
        <strain evidence="3 4">SPO729</strain>
    </source>
</reference>
<keyword evidence="2" id="KW-0812">Transmembrane</keyword>
<feature type="region of interest" description="Disordered" evidence="1">
    <location>
        <begin position="1"/>
        <end position="34"/>
    </location>
</feature>
<evidence type="ECO:0008006" key="5">
    <source>
        <dbReference type="Google" id="ProtNLM"/>
    </source>
</evidence>
<dbReference type="Proteomes" id="UP001302477">
    <property type="component" value="Chromosome"/>
</dbReference>
<keyword evidence="2" id="KW-0472">Membrane</keyword>
<dbReference type="AlphaFoldDB" id="A0AAU0MZ68"/>
<dbReference type="RefSeq" id="WP_318954408.1">
    <property type="nucleotide sequence ID" value="NZ_CP137555.1"/>
</dbReference>
<dbReference type="KEGG" id="mpaf:R5R33_01970"/>
<feature type="transmembrane region" description="Helical" evidence="2">
    <location>
        <begin position="64"/>
        <end position="85"/>
    </location>
</feature>
<dbReference type="EMBL" id="CP137555">
    <property type="protein sequence ID" value="WOX05945.1"/>
    <property type="molecule type" value="Genomic_DNA"/>
</dbReference>
<keyword evidence="2" id="KW-1133">Transmembrane helix</keyword>
<gene>
    <name evidence="3" type="ORF">R5R33_01970</name>
</gene>
<protein>
    <recommendedName>
        <fullName evidence="5">Stress-associated endoplasmic reticulum protein</fullName>
    </recommendedName>
</protein>
<sequence>MKKKAERKIAITVSAEERRAPGNPVAQNPLLRKGGAHVRAKSAERFSSKQKTKKAAREWERSRGAVYISYCLLGFLNIFPCPGIIQSAIS</sequence>